<dbReference type="OMA" id="MSTECRT"/>
<dbReference type="CDD" id="cd00063">
    <property type="entry name" value="FN3"/>
    <property type="match status" value="3"/>
</dbReference>
<dbReference type="SMART" id="SM00060">
    <property type="entry name" value="FN3"/>
    <property type="match status" value="4"/>
</dbReference>
<reference evidence="3" key="1">
    <citation type="submission" date="2013-11" db="EMBL/GenBank/DDBJ databases">
        <title>The genomic landscape of the Guanapo guppy.</title>
        <authorList>
            <person name="Kuenstner A."/>
            <person name="Dreyer C."/>
        </authorList>
    </citation>
    <scope>NUCLEOTIDE SEQUENCE</scope>
    <source>
        <strain evidence="3">Guanapo</strain>
    </source>
</reference>
<reference evidence="2" key="3">
    <citation type="submission" date="2025-09" db="UniProtKB">
        <authorList>
            <consortium name="Ensembl"/>
        </authorList>
    </citation>
    <scope>IDENTIFICATION</scope>
    <source>
        <strain evidence="2">Guanapo</strain>
    </source>
</reference>
<organism evidence="2 3">
    <name type="scientific">Poecilia reticulata</name>
    <name type="common">Guppy</name>
    <name type="synonym">Acanthophacelus reticulatus</name>
    <dbReference type="NCBI Taxonomy" id="8081"/>
    <lineage>
        <taxon>Eukaryota</taxon>
        <taxon>Metazoa</taxon>
        <taxon>Chordata</taxon>
        <taxon>Craniata</taxon>
        <taxon>Vertebrata</taxon>
        <taxon>Euteleostomi</taxon>
        <taxon>Actinopterygii</taxon>
        <taxon>Neopterygii</taxon>
        <taxon>Teleostei</taxon>
        <taxon>Neoteleostei</taxon>
        <taxon>Acanthomorphata</taxon>
        <taxon>Ovalentaria</taxon>
        <taxon>Atherinomorphae</taxon>
        <taxon>Cyprinodontiformes</taxon>
        <taxon>Poeciliidae</taxon>
        <taxon>Poeciliinae</taxon>
        <taxon>Poecilia</taxon>
    </lineage>
</organism>
<dbReference type="InterPro" id="IPR036116">
    <property type="entry name" value="FN3_sf"/>
</dbReference>
<dbReference type="AlphaFoldDB" id="A0A3P9QGS6"/>
<dbReference type="InterPro" id="IPR003961">
    <property type="entry name" value="FN3_dom"/>
</dbReference>
<feature type="domain" description="Fibronectin type-III" evidence="1">
    <location>
        <begin position="72"/>
        <end position="158"/>
    </location>
</feature>
<reference evidence="2" key="2">
    <citation type="submission" date="2025-08" db="UniProtKB">
        <authorList>
            <consortium name="Ensembl"/>
        </authorList>
    </citation>
    <scope>IDENTIFICATION</scope>
    <source>
        <strain evidence="2">Guanapo</strain>
    </source>
</reference>
<evidence type="ECO:0000259" key="1">
    <source>
        <dbReference type="PROSITE" id="PS50853"/>
    </source>
</evidence>
<dbReference type="PANTHER" id="PTHR47135:SF3">
    <property type="entry name" value="FIBRONECTIN TYPE-III DOMAIN-CONTAINING PROTEIN"/>
    <property type="match status" value="1"/>
</dbReference>
<evidence type="ECO:0000313" key="2">
    <source>
        <dbReference type="Ensembl" id="ENSPREP00000033326.1"/>
    </source>
</evidence>
<dbReference type="GeneTree" id="ENSGT00940000157064"/>
<dbReference type="PANTHER" id="PTHR47135">
    <property type="entry name" value="FIBRONECTIN TYPE III DOMAIN-CONTAINING PROTEIN 7"/>
    <property type="match status" value="1"/>
</dbReference>
<feature type="domain" description="Fibronectin type-III" evidence="1">
    <location>
        <begin position="159"/>
        <end position="246"/>
    </location>
</feature>
<feature type="domain" description="Fibronectin type-III" evidence="1">
    <location>
        <begin position="334"/>
        <end position="420"/>
    </location>
</feature>
<dbReference type="Pfam" id="PF00041">
    <property type="entry name" value="fn3"/>
    <property type="match status" value="1"/>
</dbReference>
<dbReference type="InterPro" id="IPR013783">
    <property type="entry name" value="Ig-like_fold"/>
</dbReference>
<dbReference type="Proteomes" id="UP000242638">
    <property type="component" value="Unassembled WGS sequence"/>
</dbReference>
<name>A0A3P9QGS6_POERE</name>
<dbReference type="Gene3D" id="2.60.40.10">
    <property type="entry name" value="Immunoglobulins"/>
    <property type="match status" value="4"/>
</dbReference>
<feature type="domain" description="Fibronectin type-III" evidence="1">
    <location>
        <begin position="247"/>
        <end position="333"/>
    </location>
</feature>
<dbReference type="PROSITE" id="PS50853">
    <property type="entry name" value="FN3"/>
    <property type="match status" value="4"/>
</dbReference>
<dbReference type="Ensembl" id="ENSPRET00000033705.1">
    <property type="protein sequence ID" value="ENSPREP00000033326.1"/>
    <property type="gene ID" value="ENSPREG00000022583.1"/>
</dbReference>
<protein>
    <recommendedName>
        <fullName evidence="1">Fibronectin type-III domain-containing protein</fullName>
    </recommendedName>
</protein>
<accession>A0A3P9QGS6</accession>
<dbReference type="Bgee" id="ENSPREG00000022583">
    <property type="expression patterns" value="Expressed in caudal fin and 1 other cell type or tissue"/>
</dbReference>
<dbReference type="SUPFAM" id="SSF49265">
    <property type="entry name" value="Fibronectin type III"/>
    <property type="match status" value="3"/>
</dbReference>
<proteinExistence type="predicted"/>
<evidence type="ECO:0000313" key="3">
    <source>
        <dbReference type="Proteomes" id="UP000242638"/>
    </source>
</evidence>
<sequence length="475" mass="51060">MVAWKNSGPDQRQVVTAVDNRGQTSFCNSSSSNCTFHQLQCGNKYAINVVGYTNSCSSEPAAAKELSTAPCIPTHVKASVDCDSGIMAVTWDEAPGATSYVVYARGSLGYEAQCKSASIDCDFVNLECGQDYNVSVVAQHDTCVSAPSEAITISADPCPHSGLHTSLDCNTNAVSVSWTPGKGILHYDASADAFNVAEEKSCSTNGSSCNITSLRCGESYRVSVSGEGQTCPSPSQSWNRINTAPCPPTNLVVSSSCKSNNISVSWQDSQGSMSYMAVAENENGRQWTCNTSSTTCQIPELLCGQKYDVYVVGIDSTCFGAKSEIKTIRTAPCVPENIQTHLDCPSGVLNVTWKSTGYFTRFQASVANSKGHVNICTTGKNYCMVQNMECGTTYDVTVMAQDQACNSSHSPVKQVKTGEPAAERNRMRSQYNSTDSLAAVLIIAIKTKQCSKHFLYKTKLKGRCYAKLTYCAKKK</sequence>
<keyword evidence="3" id="KW-1185">Reference proteome</keyword>